<evidence type="ECO:0000256" key="2">
    <source>
        <dbReference type="ARBA" id="ARBA00023125"/>
    </source>
</evidence>
<organism evidence="5 6">
    <name type="scientific">Propionibacterium ruminifibrarum</name>
    <dbReference type="NCBI Taxonomy" id="1962131"/>
    <lineage>
        <taxon>Bacteria</taxon>
        <taxon>Bacillati</taxon>
        <taxon>Actinomycetota</taxon>
        <taxon>Actinomycetes</taxon>
        <taxon>Propionibacteriales</taxon>
        <taxon>Propionibacteriaceae</taxon>
        <taxon>Propionibacterium</taxon>
    </lineage>
</organism>
<dbReference type="InterPro" id="IPR046335">
    <property type="entry name" value="LacI/GalR-like_sensor"/>
</dbReference>
<accession>A0A375HZR0</accession>
<dbReference type="Pfam" id="PF13377">
    <property type="entry name" value="Peripla_BP_3"/>
    <property type="match status" value="1"/>
</dbReference>
<dbReference type="SUPFAM" id="SSF47413">
    <property type="entry name" value="lambda repressor-like DNA-binding domains"/>
    <property type="match status" value="1"/>
</dbReference>
<keyword evidence="1" id="KW-0805">Transcription regulation</keyword>
<dbReference type="AlphaFoldDB" id="A0A375HZR0"/>
<dbReference type="SMART" id="SM00354">
    <property type="entry name" value="HTH_LACI"/>
    <property type="match status" value="1"/>
</dbReference>
<dbReference type="PANTHER" id="PTHR30146">
    <property type="entry name" value="LACI-RELATED TRANSCRIPTIONAL REPRESSOR"/>
    <property type="match status" value="1"/>
</dbReference>
<dbReference type="PROSITE" id="PS00356">
    <property type="entry name" value="HTH_LACI_1"/>
    <property type="match status" value="1"/>
</dbReference>
<gene>
    <name evidence="5" type="ORF">PROPJV5_0939</name>
</gene>
<dbReference type="PROSITE" id="PS50932">
    <property type="entry name" value="HTH_LACI_2"/>
    <property type="match status" value="1"/>
</dbReference>
<dbReference type="PANTHER" id="PTHR30146:SF138">
    <property type="entry name" value="TRANSCRIPTIONAL REGULATORY PROTEIN"/>
    <property type="match status" value="1"/>
</dbReference>
<dbReference type="SUPFAM" id="SSF53822">
    <property type="entry name" value="Periplasmic binding protein-like I"/>
    <property type="match status" value="1"/>
</dbReference>
<keyword evidence="3" id="KW-0804">Transcription</keyword>
<feature type="domain" description="HTH lacI-type" evidence="4">
    <location>
        <begin position="12"/>
        <end position="66"/>
    </location>
</feature>
<dbReference type="Pfam" id="PF00356">
    <property type="entry name" value="LacI"/>
    <property type="match status" value="1"/>
</dbReference>
<dbReference type="InterPro" id="IPR010982">
    <property type="entry name" value="Lambda_DNA-bd_dom_sf"/>
</dbReference>
<dbReference type="CDD" id="cd06267">
    <property type="entry name" value="PBP1_LacI_sugar_binding-like"/>
    <property type="match status" value="1"/>
</dbReference>
<reference evidence="6" key="1">
    <citation type="submission" date="2018-02" db="EMBL/GenBank/DDBJ databases">
        <authorList>
            <person name="Hornung B."/>
        </authorList>
    </citation>
    <scope>NUCLEOTIDE SEQUENCE [LARGE SCALE GENOMIC DNA]</scope>
</reference>
<protein>
    <submittedName>
        <fullName evidence="5">LacI-type HTH domain</fullName>
    </submittedName>
</protein>
<dbReference type="OrthoDB" id="37081at2"/>
<dbReference type="GO" id="GO:0000976">
    <property type="term" value="F:transcription cis-regulatory region binding"/>
    <property type="evidence" value="ECO:0007669"/>
    <property type="project" value="TreeGrafter"/>
</dbReference>
<dbReference type="Gene3D" id="1.10.260.40">
    <property type="entry name" value="lambda repressor-like DNA-binding domains"/>
    <property type="match status" value="1"/>
</dbReference>
<dbReference type="RefSeq" id="WP_119715180.1">
    <property type="nucleotide sequence ID" value="NZ_OMOH01000003.1"/>
</dbReference>
<evidence type="ECO:0000256" key="1">
    <source>
        <dbReference type="ARBA" id="ARBA00023015"/>
    </source>
</evidence>
<keyword evidence="2" id="KW-0238">DNA-binding</keyword>
<proteinExistence type="predicted"/>
<keyword evidence="6" id="KW-1185">Reference proteome</keyword>
<evidence type="ECO:0000313" key="5">
    <source>
        <dbReference type="EMBL" id="SPF67982.1"/>
    </source>
</evidence>
<dbReference type="Gene3D" id="3.40.50.2300">
    <property type="match status" value="2"/>
</dbReference>
<evidence type="ECO:0000256" key="3">
    <source>
        <dbReference type="ARBA" id="ARBA00023163"/>
    </source>
</evidence>
<dbReference type="GO" id="GO:0003700">
    <property type="term" value="F:DNA-binding transcription factor activity"/>
    <property type="evidence" value="ECO:0007669"/>
    <property type="project" value="TreeGrafter"/>
</dbReference>
<dbReference type="EMBL" id="OMOH01000003">
    <property type="protein sequence ID" value="SPF67982.1"/>
    <property type="molecule type" value="Genomic_DNA"/>
</dbReference>
<evidence type="ECO:0000259" key="4">
    <source>
        <dbReference type="PROSITE" id="PS50932"/>
    </source>
</evidence>
<dbReference type="InterPro" id="IPR028082">
    <property type="entry name" value="Peripla_BP_I"/>
</dbReference>
<dbReference type="InterPro" id="IPR000843">
    <property type="entry name" value="HTH_LacI"/>
</dbReference>
<name>A0A375HZR0_9ACTN</name>
<dbReference type="Proteomes" id="UP000265962">
    <property type="component" value="Unassembled WGS sequence"/>
</dbReference>
<evidence type="ECO:0000313" key="6">
    <source>
        <dbReference type="Proteomes" id="UP000265962"/>
    </source>
</evidence>
<dbReference type="CDD" id="cd01392">
    <property type="entry name" value="HTH_LacI"/>
    <property type="match status" value="1"/>
</dbReference>
<sequence length="343" mass="36105">MSPDRKTASRRVRIKDVAEAAGVSTATVSYVLSGKRTVTAPTRERVIEAIESLGYRRNTSAMALRTGRSRNVALIVPDVTNPFYTEVLVGAEEKAAQLGLSVVLRNSNLDAERERGYLRDALASDFAAVLCTPFTPDLLAAENTGPRASTPPLVLLDEPVAGAAAACVSVDNVRGGELVAEHLAACGRRRAGAIGAPEGMPTSVQRIAGFRRRAGELGLEVADTAVGTAVRRTADAVDQALGIIGADPTIDAFFAGDDLLAIHLVRALIGRGLRVPEDVAVCGFDDISWAALSSPPLTTVRQPSREIGARAMAMVPRLLAGEQVDDIVLPVELVVRETTGPRG</sequence>